<dbReference type="STRING" id="1123272.SAMN02745824_1928"/>
<dbReference type="GO" id="GO:0051213">
    <property type="term" value="F:dioxygenase activity"/>
    <property type="evidence" value="ECO:0007669"/>
    <property type="project" value="UniProtKB-KW"/>
</dbReference>
<proteinExistence type="predicted"/>
<dbReference type="InterPro" id="IPR051785">
    <property type="entry name" value="MMCE/EMCE_epimerase"/>
</dbReference>
<keyword evidence="5" id="KW-1185">Reference proteome</keyword>
<dbReference type="Proteomes" id="UP000185192">
    <property type="component" value="Unassembled WGS sequence"/>
</dbReference>
<protein>
    <submittedName>
        <fullName evidence="4">Catechol 2,3-dioxygenase</fullName>
    </submittedName>
</protein>
<evidence type="ECO:0000259" key="3">
    <source>
        <dbReference type="PROSITE" id="PS51819"/>
    </source>
</evidence>
<gene>
    <name evidence="4" type="ORF">SAMN02745824_1928</name>
</gene>
<sequence length="360" mass="39826">MLRSLVAGALASIFLLSCMSQAPAVQPASQAAQNSSDGFFRPASLGDTRLKGVRFLGKTVSSIDRSLDFYRKSVPMELVSRYRIPADELYLPAMLSGSPGEIEVALVRTPTVFLQLVDFDPDAATPPNAKPVNEAGYTHICFQSPSSDSAFDKFRNAGLQLVSRGSGLIDLGGYGVRYSYGRDPDGTMIENEVVDRPRRGDAAWITHIGAATFDADRMTEFYTKFIGYGARRRGEYSGNPRIDAIADIDNLSLKSSWFVVRNLELEFWEFVSPETSQRPTPMVDRIGYSMNAFEVTDVDAEKDRLEKLGIEMIGPAKTSKGWKIFYARDPDGNIISIQQNLSAPEDQSIDDLLWIDPTVF</sequence>
<name>A0A1N6EHS9_9SPHN</name>
<reference evidence="5" key="1">
    <citation type="submission" date="2016-11" db="EMBL/GenBank/DDBJ databases">
        <authorList>
            <person name="Varghese N."/>
            <person name="Submissions S."/>
        </authorList>
    </citation>
    <scope>NUCLEOTIDE SEQUENCE [LARGE SCALE GENOMIC DNA]</scope>
    <source>
        <strain evidence="5">DSM 22363</strain>
    </source>
</reference>
<dbReference type="GO" id="GO:0046491">
    <property type="term" value="P:L-methylmalonyl-CoA metabolic process"/>
    <property type="evidence" value="ECO:0007669"/>
    <property type="project" value="TreeGrafter"/>
</dbReference>
<feature type="signal peptide" evidence="2">
    <location>
        <begin position="1"/>
        <end position="24"/>
    </location>
</feature>
<dbReference type="Pfam" id="PF00903">
    <property type="entry name" value="Glyoxalase"/>
    <property type="match status" value="2"/>
</dbReference>
<dbReference type="OrthoDB" id="9795618at2"/>
<evidence type="ECO:0000313" key="5">
    <source>
        <dbReference type="Proteomes" id="UP000185192"/>
    </source>
</evidence>
<keyword evidence="4" id="KW-0560">Oxidoreductase</keyword>
<dbReference type="PANTHER" id="PTHR43048">
    <property type="entry name" value="METHYLMALONYL-COA EPIMERASE"/>
    <property type="match status" value="1"/>
</dbReference>
<feature type="domain" description="VOC" evidence="3">
    <location>
        <begin position="52"/>
        <end position="194"/>
    </location>
</feature>
<dbReference type="RefSeq" id="WP_074205044.1">
    <property type="nucleotide sequence ID" value="NZ_FSQW01000002.1"/>
</dbReference>
<keyword evidence="1" id="KW-0479">Metal-binding</keyword>
<evidence type="ECO:0000256" key="1">
    <source>
        <dbReference type="ARBA" id="ARBA00022723"/>
    </source>
</evidence>
<organism evidence="4 5">
    <name type="scientific">Parasphingorhabdus marina DSM 22363</name>
    <dbReference type="NCBI Taxonomy" id="1123272"/>
    <lineage>
        <taxon>Bacteria</taxon>
        <taxon>Pseudomonadati</taxon>
        <taxon>Pseudomonadota</taxon>
        <taxon>Alphaproteobacteria</taxon>
        <taxon>Sphingomonadales</taxon>
        <taxon>Sphingomonadaceae</taxon>
        <taxon>Parasphingorhabdus</taxon>
    </lineage>
</organism>
<feature type="chain" id="PRO_5013291914" evidence="2">
    <location>
        <begin position="25"/>
        <end position="360"/>
    </location>
</feature>
<evidence type="ECO:0000313" key="4">
    <source>
        <dbReference type="EMBL" id="SIN82588.1"/>
    </source>
</evidence>
<feature type="domain" description="VOC" evidence="3">
    <location>
        <begin position="204"/>
        <end position="340"/>
    </location>
</feature>
<evidence type="ECO:0000256" key="2">
    <source>
        <dbReference type="SAM" id="SignalP"/>
    </source>
</evidence>
<dbReference type="EMBL" id="FSQW01000002">
    <property type="protein sequence ID" value="SIN82588.1"/>
    <property type="molecule type" value="Genomic_DNA"/>
</dbReference>
<dbReference type="PROSITE" id="PS51257">
    <property type="entry name" value="PROKAR_LIPOPROTEIN"/>
    <property type="match status" value="1"/>
</dbReference>
<keyword evidence="2" id="KW-0732">Signal</keyword>
<dbReference type="SUPFAM" id="SSF54593">
    <property type="entry name" value="Glyoxalase/Bleomycin resistance protein/Dihydroxybiphenyl dioxygenase"/>
    <property type="match status" value="2"/>
</dbReference>
<dbReference type="GO" id="GO:0046872">
    <property type="term" value="F:metal ion binding"/>
    <property type="evidence" value="ECO:0007669"/>
    <property type="project" value="UniProtKB-KW"/>
</dbReference>
<keyword evidence="4" id="KW-0223">Dioxygenase</keyword>
<dbReference type="GO" id="GO:0004493">
    <property type="term" value="F:methylmalonyl-CoA epimerase activity"/>
    <property type="evidence" value="ECO:0007669"/>
    <property type="project" value="TreeGrafter"/>
</dbReference>
<accession>A0A1N6EHS9</accession>
<dbReference type="InterPro" id="IPR037523">
    <property type="entry name" value="VOC_core"/>
</dbReference>
<dbReference type="PROSITE" id="PS51819">
    <property type="entry name" value="VOC"/>
    <property type="match status" value="2"/>
</dbReference>
<dbReference type="Gene3D" id="3.10.180.10">
    <property type="entry name" value="2,3-Dihydroxybiphenyl 1,2-Dioxygenase, domain 1"/>
    <property type="match status" value="2"/>
</dbReference>
<dbReference type="CDD" id="cd06587">
    <property type="entry name" value="VOC"/>
    <property type="match status" value="1"/>
</dbReference>
<dbReference type="InterPro" id="IPR004360">
    <property type="entry name" value="Glyas_Fos-R_dOase_dom"/>
</dbReference>
<dbReference type="AlphaFoldDB" id="A0A1N6EHS9"/>
<dbReference type="PANTHER" id="PTHR43048:SF5">
    <property type="entry name" value="BLR5325 PROTEIN"/>
    <property type="match status" value="1"/>
</dbReference>
<dbReference type="InterPro" id="IPR029068">
    <property type="entry name" value="Glyas_Bleomycin-R_OHBP_Dase"/>
</dbReference>